<dbReference type="InterPro" id="IPR009097">
    <property type="entry name" value="Cyclic_Pdiesterase"/>
</dbReference>
<dbReference type="HAMAP" id="MF_01444">
    <property type="entry name" value="2H_phosphoesterase_YjcG"/>
    <property type="match status" value="1"/>
</dbReference>
<dbReference type="InterPro" id="IPR050580">
    <property type="entry name" value="2H_phosphoesterase_YjcG-like"/>
</dbReference>
<sequence>MKFGIALFPSKKLQDTVNQYRKRYDSRYAYIAPHITVKEAFEAEEHEKPHIEEFIRHVASKHQPTEIEIKKVSSFAPTAQVIYFKVEPNETLTSIHDSLNKGDFYGESTHQFVPHFTLAQEDTTQKFEDVYSHLKMIGIEHSEVLDKISLCVQLDNGIWHVTDTFKLGQ</sequence>
<accession>A0A6V7RN40</accession>
<dbReference type="PANTHER" id="PTHR40037">
    <property type="entry name" value="PHOSPHOESTERASE YJCG-RELATED"/>
    <property type="match status" value="1"/>
</dbReference>
<feature type="short sequence motif" description="HXTX 2" evidence="2">
    <location>
        <begin position="115"/>
        <end position="118"/>
    </location>
</feature>
<feature type="active site" description="Proton acceptor" evidence="2">
    <location>
        <position position="115"/>
    </location>
</feature>
<feature type="active site" description="Proton donor" evidence="2">
    <location>
        <position position="34"/>
    </location>
</feature>
<name>A0A6V7RN40_9STAP</name>
<dbReference type="Gene3D" id="3.90.1140.10">
    <property type="entry name" value="Cyclic phosphodiesterase"/>
    <property type="match status" value="1"/>
</dbReference>
<protein>
    <recommendedName>
        <fullName evidence="2">Putative phosphoesterase JEODO184_01771</fullName>
        <ecNumber evidence="2">3.1.-.-</ecNumber>
    </recommendedName>
</protein>
<dbReference type="GO" id="GO:0016788">
    <property type="term" value="F:hydrolase activity, acting on ester bonds"/>
    <property type="evidence" value="ECO:0007669"/>
    <property type="project" value="UniProtKB-UniRule"/>
</dbReference>
<dbReference type="PANTHER" id="PTHR40037:SF1">
    <property type="entry name" value="PHOSPHOESTERASE SAOUHSC_00951-RELATED"/>
    <property type="match status" value="1"/>
</dbReference>
<dbReference type="NCBIfam" id="NF010223">
    <property type="entry name" value="PRK13679.1"/>
    <property type="match status" value="1"/>
</dbReference>
<dbReference type="Proteomes" id="UP000589351">
    <property type="component" value="Unassembled WGS sequence"/>
</dbReference>
<dbReference type="AlphaFoldDB" id="A0A6V7RN40"/>
<comment type="caution">
    <text evidence="3">The sequence shown here is derived from an EMBL/GenBank/DDBJ whole genome shotgun (WGS) entry which is preliminary data.</text>
</comment>
<dbReference type="RefSeq" id="WP_185126277.1">
    <property type="nucleotide sequence ID" value="NZ_CAJEWD010000008.1"/>
</dbReference>
<evidence type="ECO:0000256" key="1">
    <source>
        <dbReference type="ARBA" id="ARBA00022801"/>
    </source>
</evidence>
<keyword evidence="4" id="KW-1185">Reference proteome</keyword>
<evidence type="ECO:0000313" key="4">
    <source>
        <dbReference type="Proteomes" id="UP000589351"/>
    </source>
</evidence>
<dbReference type="EC" id="3.1.-.-" evidence="2"/>
<evidence type="ECO:0000256" key="2">
    <source>
        <dbReference type="HAMAP-Rule" id="MF_01444"/>
    </source>
</evidence>
<dbReference type="EMBL" id="CAJEWD010000008">
    <property type="protein sequence ID" value="CAD2079841.1"/>
    <property type="molecule type" value="Genomic_DNA"/>
</dbReference>
<evidence type="ECO:0000313" key="3">
    <source>
        <dbReference type="EMBL" id="CAD2079841.1"/>
    </source>
</evidence>
<dbReference type="Pfam" id="PF13563">
    <property type="entry name" value="2_5_RNA_ligase2"/>
    <property type="match status" value="1"/>
</dbReference>
<organism evidence="3 4">
    <name type="scientific">Jeotgalicoccus meleagridis</name>
    <dbReference type="NCBI Taxonomy" id="2759181"/>
    <lineage>
        <taxon>Bacteria</taxon>
        <taxon>Bacillati</taxon>
        <taxon>Bacillota</taxon>
        <taxon>Bacilli</taxon>
        <taxon>Bacillales</taxon>
        <taxon>Staphylococcaceae</taxon>
        <taxon>Jeotgalicoccus</taxon>
    </lineage>
</organism>
<dbReference type="InterPro" id="IPR022932">
    <property type="entry name" value="YjcG"/>
</dbReference>
<keyword evidence="3" id="KW-0436">Ligase</keyword>
<reference evidence="3 4" key="1">
    <citation type="submission" date="2020-07" db="EMBL/GenBank/DDBJ databases">
        <authorList>
            <person name="Criscuolo A."/>
        </authorList>
    </citation>
    <scope>NUCLEOTIDE SEQUENCE [LARGE SCALE GENOMIC DNA]</scope>
    <source>
        <strain evidence="3">CIP111649</strain>
    </source>
</reference>
<comment type="similarity">
    <text evidence="2">Belongs to the 2H phosphoesterase superfamily. YjcG family.</text>
</comment>
<feature type="short sequence motif" description="HXTX 1" evidence="2">
    <location>
        <begin position="34"/>
        <end position="37"/>
    </location>
</feature>
<keyword evidence="1 2" id="KW-0378">Hydrolase</keyword>
<dbReference type="GO" id="GO:0016874">
    <property type="term" value="F:ligase activity"/>
    <property type="evidence" value="ECO:0007669"/>
    <property type="project" value="UniProtKB-KW"/>
</dbReference>
<proteinExistence type="inferred from homology"/>
<dbReference type="SUPFAM" id="SSF55144">
    <property type="entry name" value="LigT-like"/>
    <property type="match status" value="1"/>
</dbReference>
<gene>
    <name evidence="3" type="ORF">JEODO184_01771</name>
</gene>